<keyword evidence="5" id="KW-1185">Reference proteome</keyword>
<dbReference type="InterPro" id="IPR036875">
    <property type="entry name" value="Znf_CCHC_sf"/>
</dbReference>
<feature type="region of interest" description="Disordered" evidence="2">
    <location>
        <begin position="518"/>
        <end position="581"/>
    </location>
</feature>
<dbReference type="AlphaFoldDB" id="A0ABC9EMN9"/>
<dbReference type="Proteomes" id="UP001497457">
    <property type="component" value="Chromosome 4rd"/>
</dbReference>
<evidence type="ECO:0000256" key="1">
    <source>
        <dbReference type="PROSITE-ProRule" id="PRU00047"/>
    </source>
</evidence>
<accession>A0ABC9EMN9</accession>
<feature type="compositionally biased region" description="Basic residues" evidence="2">
    <location>
        <begin position="449"/>
        <end position="462"/>
    </location>
</feature>
<reference evidence="4 5" key="2">
    <citation type="submission" date="2024-10" db="EMBL/GenBank/DDBJ databases">
        <authorList>
            <person name="Ryan C."/>
        </authorList>
    </citation>
    <scope>NUCLEOTIDE SEQUENCE [LARGE SCALE GENOMIC DNA]</scope>
</reference>
<evidence type="ECO:0000313" key="4">
    <source>
        <dbReference type="EMBL" id="CAL5059505.1"/>
    </source>
</evidence>
<dbReference type="EMBL" id="OZ075114">
    <property type="protein sequence ID" value="CAL5059505.1"/>
    <property type="molecule type" value="Genomic_DNA"/>
</dbReference>
<keyword evidence="1" id="KW-0862">Zinc</keyword>
<feature type="compositionally biased region" description="Gly residues" evidence="2">
    <location>
        <begin position="467"/>
        <end position="478"/>
    </location>
</feature>
<feature type="region of interest" description="Disordered" evidence="2">
    <location>
        <begin position="426"/>
        <end position="495"/>
    </location>
</feature>
<feature type="compositionally biased region" description="Low complexity" evidence="2">
    <location>
        <begin position="337"/>
        <end position="349"/>
    </location>
</feature>
<gene>
    <name evidence="4" type="ORF">URODEC1_LOCUS96664</name>
</gene>
<dbReference type="PANTHER" id="PTHR33170">
    <property type="entry name" value="DUF4283 DOMAIN-CONTAINING PROTEIN-RELATED"/>
    <property type="match status" value="1"/>
</dbReference>
<name>A0ABC9EMN9_9POAL</name>
<dbReference type="GO" id="GO:0008270">
    <property type="term" value="F:zinc ion binding"/>
    <property type="evidence" value="ECO:0007669"/>
    <property type="project" value="UniProtKB-KW"/>
</dbReference>
<feature type="compositionally biased region" description="Basic and acidic residues" evidence="2">
    <location>
        <begin position="847"/>
        <end position="856"/>
    </location>
</feature>
<feature type="compositionally biased region" description="Basic and acidic residues" evidence="2">
    <location>
        <begin position="543"/>
        <end position="561"/>
    </location>
</feature>
<protein>
    <recommendedName>
        <fullName evidence="3">CCHC-type domain-containing protein</fullName>
    </recommendedName>
</protein>
<dbReference type="Gene3D" id="4.10.60.10">
    <property type="entry name" value="Zinc finger, CCHC-type"/>
    <property type="match status" value="1"/>
</dbReference>
<dbReference type="InterPro" id="IPR001878">
    <property type="entry name" value="Znf_CCHC"/>
</dbReference>
<proteinExistence type="predicted"/>
<organism evidence="4 5">
    <name type="scientific">Urochloa decumbens</name>
    <dbReference type="NCBI Taxonomy" id="240449"/>
    <lineage>
        <taxon>Eukaryota</taxon>
        <taxon>Viridiplantae</taxon>
        <taxon>Streptophyta</taxon>
        <taxon>Embryophyta</taxon>
        <taxon>Tracheophyta</taxon>
        <taxon>Spermatophyta</taxon>
        <taxon>Magnoliopsida</taxon>
        <taxon>Liliopsida</taxon>
        <taxon>Poales</taxon>
        <taxon>Poaceae</taxon>
        <taxon>PACMAD clade</taxon>
        <taxon>Panicoideae</taxon>
        <taxon>Panicodae</taxon>
        <taxon>Paniceae</taxon>
        <taxon>Melinidinae</taxon>
        <taxon>Urochloa</taxon>
    </lineage>
</organism>
<feature type="compositionally biased region" description="Low complexity" evidence="2">
    <location>
        <begin position="485"/>
        <end position="495"/>
    </location>
</feature>
<dbReference type="PANTHER" id="PTHR33170:SF40">
    <property type="entry name" value="OS04G0557100 PROTEIN"/>
    <property type="match status" value="1"/>
</dbReference>
<feature type="compositionally biased region" description="Polar residues" evidence="2">
    <location>
        <begin position="528"/>
        <end position="538"/>
    </location>
</feature>
<feature type="domain" description="CCHC-type" evidence="3">
    <location>
        <begin position="585"/>
        <end position="598"/>
    </location>
</feature>
<keyword evidence="1" id="KW-0863">Zinc-finger</keyword>
<evidence type="ECO:0000259" key="3">
    <source>
        <dbReference type="PROSITE" id="PS50158"/>
    </source>
</evidence>
<evidence type="ECO:0000313" key="5">
    <source>
        <dbReference type="Proteomes" id="UP001497457"/>
    </source>
</evidence>
<feature type="compositionally biased region" description="Acidic residues" evidence="2">
    <location>
        <begin position="835"/>
        <end position="846"/>
    </location>
</feature>
<dbReference type="SUPFAM" id="SSF57756">
    <property type="entry name" value="Retrovirus zinc finger-like domains"/>
    <property type="match status" value="1"/>
</dbReference>
<evidence type="ECO:0000256" key="2">
    <source>
        <dbReference type="SAM" id="MobiDB-lite"/>
    </source>
</evidence>
<feature type="region of interest" description="Disordered" evidence="2">
    <location>
        <begin position="823"/>
        <end position="890"/>
    </location>
</feature>
<keyword evidence="1" id="KW-0479">Metal-binding</keyword>
<feature type="compositionally biased region" description="Basic and acidic residues" evidence="2">
    <location>
        <begin position="824"/>
        <end position="834"/>
    </location>
</feature>
<feature type="compositionally biased region" description="Acidic residues" evidence="2">
    <location>
        <begin position="875"/>
        <end position="890"/>
    </location>
</feature>
<dbReference type="PROSITE" id="PS50158">
    <property type="entry name" value="ZF_CCHC"/>
    <property type="match status" value="1"/>
</dbReference>
<sequence length="1112" mass="119741">MRGRRPRLRVAPVGELRRRWAGVLASEEETEGKQKQTFPLEISCVDENSSGVDVCDDVVWETTPAKFLLNNGDPLEGLRPPGSSSQFWGSGDVTPNETISTPKSISTASLVRFAKTEGFSREEIEAVSAVVDNPVEWELAMADSTPVALDRPVTLARKVISILKKNSTKGSAWHGPLPQKRVSPQMTLGDCPIKLVSRPKSGEKQQRPKVRDGVRILNDVSAADPDFSCGQVGGVSEDTTDAEPVLPLGQRQIGVWLKDGPSWIHVQLGSAVGRLLSRKGTLPAVYRNNPGAGGSETLTGRPSYAEIVMAGNGAGGFNNQQHQGGFPNHAGGGFQGPAGSFQGQAAGGFVPHGGFNGDARGPFAHGPGWGGGPQGASGNTMQGSGQWMQPGVGFQQQGFGMQQQFPCQNSGNGIPQQQQQPFFAENSSHNHDQRPPREFNPGYGPGRGGQRHRGRGRDRGRGRNQYGYGGRGNAGGALAGREGRQQPTTPQQQVPAVIQPQQPSAMGHVQQQVPNPANNAATKVAGSTHLQEGGSTAAGSDGIHNETHKSEVQQREGKEVEVEGSLVGEKRKKKKGKGKPEDAWCFRCCSKGHVSAECSTPLFCDICESEEHVAAKCPLKKKPRPVAVAVGYAVDDLGFYHIPHGPIHVSKTDSNTVLIKVEGGSLKEEELISHLRRLFSAKFEWDVQLHAPNMWVTPFPSKTELTRAINFGSADLKNGMWLSFERFEEEQEYFGHELPTIWMRTVNLPKVLRTYEVLWAIGTMFGATVKVDMVTTRKSKFGRFKVAVLNPTMVPNKMDCVIGTRFFELRFAIEPFASDLGGAEVKKKDGHDGDDNGNLDADTDMDDVNKNSKQRDPTSSNSEGTKKHNSQQDGGLEEDGTMEDFDEDDLLDDVGDESFQLRADILATGGKTVQNKLMSNVKETKLERAAPKIILEHEPDMMIGGNSVLAEDSVAVLQGREGSAEAVSMGVEAIPITDGLDLDLSPGKKSDSTHMQPSLALGPLLERALMGLKDAGGEVTCSEASDMAGGDVGFMTPCSTMCTDINGTPLRRSKRRAASVDEDSINRAARLVAKRNLELDEGHLQRDTLDPFLGVVAEGGRASPSYFGVSCA</sequence>
<reference evidence="5" key="1">
    <citation type="submission" date="2024-06" db="EMBL/GenBank/DDBJ databases">
        <authorList>
            <person name="Ryan C."/>
        </authorList>
    </citation>
    <scope>NUCLEOTIDE SEQUENCE [LARGE SCALE GENOMIC DNA]</scope>
</reference>
<feature type="compositionally biased region" description="Basic and acidic residues" evidence="2">
    <location>
        <begin position="428"/>
        <end position="437"/>
    </location>
</feature>
<feature type="region of interest" description="Disordered" evidence="2">
    <location>
        <begin position="321"/>
        <end position="393"/>
    </location>
</feature>